<dbReference type="Proteomes" id="UP000078397">
    <property type="component" value="Unassembled WGS sequence"/>
</dbReference>
<dbReference type="RefSeq" id="XP_018144546.1">
    <property type="nucleotide sequence ID" value="XM_018283464.1"/>
</dbReference>
<protein>
    <submittedName>
        <fullName evidence="1">Uncharacterized protein</fullName>
    </submittedName>
</protein>
<reference evidence="1 2" key="1">
    <citation type="journal article" date="2016" name="PLoS Pathog.">
        <title>Biosynthesis of antibiotic leucinostatins in bio-control fungus Purpureocillium lilacinum and their inhibition on phytophthora revealed by genome mining.</title>
        <authorList>
            <person name="Wang G."/>
            <person name="Liu Z."/>
            <person name="Lin R."/>
            <person name="Li E."/>
            <person name="Mao Z."/>
            <person name="Ling J."/>
            <person name="Yang Y."/>
            <person name="Yin W.B."/>
            <person name="Xie B."/>
        </authorList>
    </citation>
    <scope>NUCLEOTIDE SEQUENCE [LARGE SCALE GENOMIC DNA]</scope>
    <source>
        <strain evidence="1">170</strain>
    </source>
</reference>
<dbReference type="KEGG" id="pchm:VFPPC_04051"/>
<keyword evidence="2" id="KW-1185">Reference proteome</keyword>
<sequence>MRLHRHFKRRHGFRPKFPAGVAWRRHFGNNEQRHGWAGLAELGTGFENRIDSMWSRDVLFFLLSAGERWEALWVGGHWRKRKRKGKCGDKWRFGASTAG</sequence>
<name>A0A179FPZ2_METCM</name>
<comment type="caution">
    <text evidence="1">The sequence shown here is derived from an EMBL/GenBank/DDBJ whole genome shotgun (WGS) entry which is preliminary data.</text>
</comment>
<dbReference type="GeneID" id="28847458"/>
<evidence type="ECO:0000313" key="2">
    <source>
        <dbReference type="Proteomes" id="UP000078397"/>
    </source>
</evidence>
<accession>A0A179FPZ2</accession>
<gene>
    <name evidence="1" type="ORF">VFPPC_04051</name>
</gene>
<proteinExistence type="predicted"/>
<organism evidence="1 2">
    <name type="scientific">Pochonia chlamydosporia 170</name>
    <dbReference type="NCBI Taxonomy" id="1380566"/>
    <lineage>
        <taxon>Eukaryota</taxon>
        <taxon>Fungi</taxon>
        <taxon>Dikarya</taxon>
        <taxon>Ascomycota</taxon>
        <taxon>Pezizomycotina</taxon>
        <taxon>Sordariomycetes</taxon>
        <taxon>Hypocreomycetidae</taxon>
        <taxon>Hypocreales</taxon>
        <taxon>Clavicipitaceae</taxon>
        <taxon>Pochonia</taxon>
    </lineage>
</organism>
<evidence type="ECO:0000313" key="1">
    <source>
        <dbReference type="EMBL" id="OAQ67696.1"/>
    </source>
</evidence>
<dbReference type="EMBL" id="LSBJ02000003">
    <property type="protein sequence ID" value="OAQ67696.1"/>
    <property type="molecule type" value="Genomic_DNA"/>
</dbReference>
<dbReference type="AlphaFoldDB" id="A0A179FPZ2"/>